<feature type="region of interest" description="Disordered" evidence="2">
    <location>
        <begin position="1"/>
        <end position="34"/>
    </location>
</feature>
<keyword evidence="1" id="KW-0175">Coiled coil</keyword>
<name>A0A1R4KCF8_9MICO</name>
<dbReference type="InterPro" id="IPR027417">
    <property type="entry name" value="P-loop_NTPase"/>
</dbReference>
<dbReference type="Gene3D" id="3.40.50.300">
    <property type="entry name" value="P-loop containing nucleotide triphosphate hydrolases"/>
    <property type="match status" value="1"/>
</dbReference>
<gene>
    <name evidence="3" type="ORF">FM104_11665</name>
</gene>
<organism evidence="3 4">
    <name type="scientific">Microbacterium esteraromaticum</name>
    <dbReference type="NCBI Taxonomy" id="57043"/>
    <lineage>
        <taxon>Bacteria</taxon>
        <taxon>Bacillati</taxon>
        <taxon>Actinomycetota</taxon>
        <taxon>Actinomycetes</taxon>
        <taxon>Micrococcales</taxon>
        <taxon>Microbacteriaceae</taxon>
        <taxon>Microbacterium</taxon>
    </lineage>
</organism>
<sequence length="707" mass="79112">MLSRASRTTRVIPMADKDPTTPTPPAAEDPADSAPVRGIRIRRLRLLGITKPYDVDFFDETHAILRPLGIIAGRTNTGKTAVLRFIDYAMGAWDYPSHSEVQRQVRAVLLEIQTPDGIFTLERALGGKNVTLYPSPIDELSEVTGVRHVVEPISDPDSISQWLLATVGLQDVNLKEAPTKDDSGTDRLSFRDLMWLCLYYNERVGSQQLLHTGNYMKELKLRQVVDAIFGVHDNDQADLARRVRDAQTALEFQRRSIESLQEFVEQQEPKAIEALQIEAEDLDKEFAEVTTALNQLDARERAASDFATQLRQRHANLTTVATAADALVRDRVSLIDRFASLRAQYADDVRKLTLLVEAGSVFNELNVTICPVCFNPLPQQEIRSDGTCSLCHQPVKPEGEEGTDAFTRASADAELAKRELRAANRRYKELDDYWQRLNEELPRLRERALHAAEAESTASTELDNATRTAVSPFLGERTELERRRQATLVLRNKVTNGMKLHTGLQARLTSYDIARRNLETLRKEQRETKDRPDRSTVISSVSARYSTILHEINYPKVDEPGVLPPYLDDKLVPYVRGQHFKEASSGGQVLVTLAWMLAVFETAYESNHAHPGFLMIDTPQKNLGGLADDAEFADIHLVERFYNHVEAWLAAAGQGAQIVIVDNTPPIAVDPHIVVRYTRDPATAPFGLIDNETGADPQAEPEAASED</sequence>
<evidence type="ECO:0000313" key="3">
    <source>
        <dbReference type="EMBL" id="SJN41834.1"/>
    </source>
</evidence>
<keyword evidence="4" id="KW-1185">Reference proteome</keyword>
<evidence type="ECO:0000256" key="2">
    <source>
        <dbReference type="SAM" id="MobiDB-lite"/>
    </source>
</evidence>
<feature type="coiled-coil region" evidence="1">
    <location>
        <begin position="406"/>
        <end position="440"/>
    </location>
</feature>
<evidence type="ECO:0000313" key="4">
    <source>
        <dbReference type="Proteomes" id="UP000196320"/>
    </source>
</evidence>
<accession>A0A1R4KCF8</accession>
<dbReference type="EMBL" id="FUKO01000029">
    <property type="protein sequence ID" value="SJN41834.1"/>
    <property type="molecule type" value="Genomic_DNA"/>
</dbReference>
<feature type="region of interest" description="Disordered" evidence="2">
    <location>
        <begin position="687"/>
        <end position="707"/>
    </location>
</feature>
<dbReference type="AlphaFoldDB" id="A0A1R4KCF8"/>
<proteinExistence type="predicted"/>
<protein>
    <recommendedName>
        <fullName evidence="5">Rad50/SbcC-type AAA domain-containing protein</fullName>
    </recommendedName>
</protein>
<reference evidence="3 4" key="1">
    <citation type="submission" date="2017-02" db="EMBL/GenBank/DDBJ databases">
        <authorList>
            <person name="Peterson S.W."/>
        </authorList>
    </citation>
    <scope>NUCLEOTIDE SEQUENCE [LARGE SCALE GENOMIC DNA]</scope>
    <source>
        <strain evidence="3 4">B Mb 05.01</strain>
    </source>
</reference>
<evidence type="ECO:0008006" key="5">
    <source>
        <dbReference type="Google" id="ProtNLM"/>
    </source>
</evidence>
<dbReference type="Proteomes" id="UP000196320">
    <property type="component" value="Unassembled WGS sequence"/>
</dbReference>
<feature type="coiled-coil region" evidence="1">
    <location>
        <begin position="272"/>
        <end position="299"/>
    </location>
</feature>
<dbReference type="SUPFAM" id="SSF52540">
    <property type="entry name" value="P-loop containing nucleoside triphosphate hydrolases"/>
    <property type="match status" value="1"/>
</dbReference>
<evidence type="ECO:0000256" key="1">
    <source>
        <dbReference type="SAM" id="Coils"/>
    </source>
</evidence>
<dbReference type="RefSeq" id="WP_179206770.1">
    <property type="nucleotide sequence ID" value="NZ_FUKO01000029.1"/>
</dbReference>